<dbReference type="NCBIfam" id="NF037995">
    <property type="entry name" value="TRAP_S1"/>
    <property type="match status" value="1"/>
</dbReference>
<dbReference type="InterPro" id="IPR004682">
    <property type="entry name" value="TRAP_DctP"/>
</dbReference>
<dbReference type="PIRSF" id="PIRSF006470">
    <property type="entry name" value="DctB"/>
    <property type="match status" value="1"/>
</dbReference>
<name>A0AAE3D1F9_9HYPH</name>
<dbReference type="InterPro" id="IPR018389">
    <property type="entry name" value="DctP_fam"/>
</dbReference>
<comment type="caution">
    <text evidence="5">The sequence shown here is derived from an EMBL/GenBank/DDBJ whole genome shotgun (WGS) entry which is preliminary data.</text>
</comment>
<dbReference type="NCBIfam" id="TIGR00787">
    <property type="entry name" value="dctP"/>
    <property type="match status" value="1"/>
</dbReference>
<gene>
    <name evidence="5" type="ORF">K1W69_11855</name>
</gene>
<comment type="similarity">
    <text evidence="1">Belongs to the bacterial solute-binding protein 7 family.</text>
</comment>
<feature type="signal peptide" evidence="4">
    <location>
        <begin position="1"/>
        <end position="24"/>
    </location>
</feature>
<dbReference type="Gene3D" id="3.40.190.170">
    <property type="entry name" value="Bacterial extracellular solute-binding protein, family 7"/>
    <property type="match status" value="1"/>
</dbReference>
<dbReference type="Pfam" id="PF03480">
    <property type="entry name" value="DctP"/>
    <property type="match status" value="1"/>
</dbReference>
<dbReference type="PANTHER" id="PTHR33376">
    <property type="match status" value="1"/>
</dbReference>
<dbReference type="Proteomes" id="UP001196509">
    <property type="component" value="Unassembled WGS sequence"/>
</dbReference>
<evidence type="ECO:0000256" key="2">
    <source>
        <dbReference type="ARBA" id="ARBA00022448"/>
    </source>
</evidence>
<keyword evidence="3 4" id="KW-0732">Signal</keyword>
<feature type="chain" id="PRO_5042247653" evidence="4">
    <location>
        <begin position="25"/>
        <end position="334"/>
    </location>
</feature>
<dbReference type="InterPro" id="IPR038404">
    <property type="entry name" value="TRAP_DctP_sf"/>
</dbReference>
<dbReference type="RefSeq" id="WP_220228555.1">
    <property type="nucleotide sequence ID" value="NZ_JAICBX010000002.1"/>
</dbReference>
<evidence type="ECO:0000256" key="1">
    <source>
        <dbReference type="ARBA" id="ARBA00009023"/>
    </source>
</evidence>
<keyword evidence="6" id="KW-1185">Reference proteome</keyword>
<dbReference type="GO" id="GO:0055085">
    <property type="term" value="P:transmembrane transport"/>
    <property type="evidence" value="ECO:0007669"/>
    <property type="project" value="InterPro"/>
</dbReference>
<evidence type="ECO:0000256" key="3">
    <source>
        <dbReference type="ARBA" id="ARBA00022729"/>
    </source>
</evidence>
<protein>
    <submittedName>
        <fullName evidence="5">TRAP transporter substrate-binding protein</fullName>
    </submittedName>
</protein>
<sequence length="334" mass="36564">MTGRIAAVAAAIAIAVAGVASAHADDYVQTPQKTFRLAHGNAPGSPYDLGANRFAELVEVYSRGAMKVDVYPAAQLGGEQAVAKDVQLGVIDMTAVPTQNASMWYKPMDVFVLPFLFKDRFHVDAVVEGPIGEELFEEYREASGVRVISVFEYGNRAPMNNVRPITTPADFAGIKFRVPKNDIMVDAYQALGANPTAIDWGDLYGALQQGVADGLEGPPQNMIDAKFFDFLKYYSYVDPFFGVVIMIMNDDIFNSLTEEEQAIILRAGSEAGQYQRWVSAKSHVDGMERLKEKGVEVNIVEDRQPFMDAVKPVVDKYKAEIGSELVDNVMAAGN</sequence>
<organism evidence="5 6">
    <name type="scientific">Flavimaribacter sediminis</name>
    <dbReference type="NCBI Taxonomy" id="2865987"/>
    <lineage>
        <taxon>Bacteria</taxon>
        <taxon>Pseudomonadati</taxon>
        <taxon>Pseudomonadota</taxon>
        <taxon>Alphaproteobacteria</taxon>
        <taxon>Hyphomicrobiales</taxon>
        <taxon>Rhizobiaceae</taxon>
        <taxon>Flavimaribacter</taxon>
    </lineage>
</organism>
<keyword evidence="2" id="KW-0813">Transport</keyword>
<reference evidence="5" key="1">
    <citation type="submission" date="2021-08" db="EMBL/GenBank/DDBJ databases">
        <title>Hoeflea bacterium WL0058 sp. nov., isolated from the sediment.</title>
        <authorList>
            <person name="Wang L."/>
            <person name="Zhang D."/>
        </authorList>
    </citation>
    <scope>NUCLEOTIDE SEQUENCE</scope>
    <source>
        <strain evidence="5">WL0058</strain>
    </source>
</reference>
<evidence type="ECO:0000256" key="4">
    <source>
        <dbReference type="SAM" id="SignalP"/>
    </source>
</evidence>
<dbReference type="PANTHER" id="PTHR33376:SF7">
    <property type="entry name" value="C4-DICARBOXYLATE-BINDING PROTEIN DCTB"/>
    <property type="match status" value="1"/>
</dbReference>
<accession>A0AAE3D1F9</accession>
<evidence type="ECO:0000313" key="6">
    <source>
        <dbReference type="Proteomes" id="UP001196509"/>
    </source>
</evidence>
<proteinExistence type="inferred from homology"/>
<dbReference type="AlphaFoldDB" id="A0AAE3D1F9"/>
<evidence type="ECO:0000313" key="5">
    <source>
        <dbReference type="EMBL" id="MBW8637882.1"/>
    </source>
</evidence>
<dbReference type="CDD" id="cd13603">
    <property type="entry name" value="PBP2_TRAP_Siap_TeaA_like"/>
    <property type="match status" value="1"/>
</dbReference>
<dbReference type="EMBL" id="JAICBX010000002">
    <property type="protein sequence ID" value="MBW8637882.1"/>
    <property type="molecule type" value="Genomic_DNA"/>
</dbReference>
<dbReference type="GO" id="GO:0030288">
    <property type="term" value="C:outer membrane-bounded periplasmic space"/>
    <property type="evidence" value="ECO:0007669"/>
    <property type="project" value="InterPro"/>
</dbReference>